<proteinExistence type="predicted"/>
<protein>
    <submittedName>
        <fullName evidence="1">Uncharacterized protein</fullName>
    </submittedName>
</protein>
<dbReference type="Proteomes" id="UP000032142">
    <property type="component" value="Unassembled WGS sequence"/>
</dbReference>
<sequence>MVLLRHLSLLILCIMLIVLQLPEAFEVPDVKKALF</sequence>
<gene>
    <name evidence="1" type="ORF">F383_06439</name>
</gene>
<organism evidence="1 2">
    <name type="scientific">Gossypium arboreum</name>
    <name type="common">Tree cotton</name>
    <name type="synonym">Gossypium nanking</name>
    <dbReference type="NCBI Taxonomy" id="29729"/>
    <lineage>
        <taxon>Eukaryota</taxon>
        <taxon>Viridiplantae</taxon>
        <taxon>Streptophyta</taxon>
        <taxon>Embryophyta</taxon>
        <taxon>Tracheophyta</taxon>
        <taxon>Spermatophyta</taxon>
        <taxon>Magnoliopsida</taxon>
        <taxon>eudicotyledons</taxon>
        <taxon>Gunneridae</taxon>
        <taxon>Pentapetalae</taxon>
        <taxon>rosids</taxon>
        <taxon>malvids</taxon>
        <taxon>Malvales</taxon>
        <taxon>Malvaceae</taxon>
        <taxon>Malvoideae</taxon>
        <taxon>Gossypium</taxon>
    </lineage>
</organism>
<evidence type="ECO:0000313" key="2">
    <source>
        <dbReference type="Proteomes" id="UP000032142"/>
    </source>
</evidence>
<name>A0A0B0NGL9_GOSAR</name>
<dbReference type="AlphaFoldDB" id="A0A0B0NGL9"/>
<keyword evidence="2" id="KW-1185">Reference proteome</keyword>
<dbReference type="EMBL" id="KN400118">
    <property type="protein sequence ID" value="KHG13708.1"/>
    <property type="molecule type" value="Genomic_DNA"/>
</dbReference>
<reference evidence="2" key="1">
    <citation type="submission" date="2014-09" db="EMBL/GenBank/DDBJ databases">
        <authorList>
            <person name="Mudge J."/>
            <person name="Ramaraj T."/>
            <person name="Lindquist I.E."/>
            <person name="Bharti A.K."/>
            <person name="Sundararajan A."/>
            <person name="Cameron C.T."/>
            <person name="Woodward J.E."/>
            <person name="May G.D."/>
            <person name="Brubaker C."/>
            <person name="Broadhvest J."/>
            <person name="Wilkins T.A."/>
        </authorList>
    </citation>
    <scope>NUCLEOTIDE SEQUENCE</scope>
    <source>
        <strain evidence="2">cv. AKA8401</strain>
    </source>
</reference>
<evidence type="ECO:0000313" key="1">
    <source>
        <dbReference type="EMBL" id="KHG13708.1"/>
    </source>
</evidence>
<accession>A0A0B0NGL9</accession>